<proteinExistence type="predicted"/>
<dbReference type="Proteomes" id="UP000007635">
    <property type="component" value="Chromosome IX"/>
</dbReference>
<accession>A0AAQ4PNN5</accession>
<reference evidence="2 3" key="1">
    <citation type="journal article" date="2021" name="G3 (Bethesda)">
        <title>Improved contiguity of the threespine stickleback genome using long-read sequencing.</title>
        <authorList>
            <person name="Nath S."/>
            <person name="Shaw D.E."/>
            <person name="White M.A."/>
        </authorList>
    </citation>
    <scope>NUCLEOTIDE SEQUENCE [LARGE SCALE GENOMIC DNA]</scope>
    <source>
        <strain evidence="2 3">Lake Benthic</strain>
    </source>
</reference>
<reference evidence="2" key="3">
    <citation type="submission" date="2025-09" db="UniProtKB">
        <authorList>
            <consortium name="Ensembl"/>
        </authorList>
    </citation>
    <scope>IDENTIFICATION</scope>
</reference>
<protein>
    <submittedName>
        <fullName evidence="2">Uncharacterized protein</fullName>
    </submittedName>
</protein>
<keyword evidence="3" id="KW-1185">Reference proteome</keyword>
<sequence>MLKEVLVLGCLLSLVLAQPVSVTIFYSISIPLLMYADTMTFIVTVTTTKSTATTQSTTTTQLTANQQLIQTILALLAQLRQG</sequence>
<feature type="signal peptide" evidence="1">
    <location>
        <begin position="1"/>
        <end position="17"/>
    </location>
</feature>
<evidence type="ECO:0000256" key="1">
    <source>
        <dbReference type="SAM" id="SignalP"/>
    </source>
</evidence>
<evidence type="ECO:0000313" key="3">
    <source>
        <dbReference type="Proteomes" id="UP000007635"/>
    </source>
</evidence>
<organism evidence="2 3">
    <name type="scientific">Gasterosteus aculeatus aculeatus</name>
    <name type="common">three-spined stickleback</name>
    <dbReference type="NCBI Taxonomy" id="481459"/>
    <lineage>
        <taxon>Eukaryota</taxon>
        <taxon>Metazoa</taxon>
        <taxon>Chordata</taxon>
        <taxon>Craniata</taxon>
        <taxon>Vertebrata</taxon>
        <taxon>Euteleostomi</taxon>
        <taxon>Actinopterygii</taxon>
        <taxon>Neopterygii</taxon>
        <taxon>Teleostei</taxon>
        <taxon>Neoteleostei</taxon>
        <taxon>Acanthomorphata</taxon>
        <taxon>Eupercaria</taxon>
        <taxon>Perciformes</taxon>
        <taxon>Cottioidei</taxon>
        <taxon>Gasterosteales</taxon>
        <taxon>Gasterosteidae</taxon>
        <taxon>Gasterosteus</taxon>
    </lineage>
</organism>
<feature type="chain" id="PRO_5043004386" evidence="1">
    <location>
        <begin position="18"/>
        <end position="82"/>
    </location>
</feature>
<name>A0AAQ4PNN5_GASAC</name>
<keyword evidence="1" id="KW-0732">Signal</keyword>
<dbReference type="AlphaFoldDB" id="A0AAQ4PNN5"/>
<reference evidence="2" key="2">
    <citation type="submission" date="2025-08" db="UniProtKB">
        <authorList>
            <consortium name="Ensembl"/>
        </authorList>
    </citation>
    <scope>IDENTIFICATION</scope>
</reference>
<evidence type="ECO:0000313" key="2">
    <source>
        <dbReference type="Ensembl" id="ENSGACP00000039441.1"/>
    </source>
</evidence>
<dbReference type="Ensembl" id="ENSGACT00000064564.1">
    <property type="protein sequence ID" value="ENSGACP00000039441.1"/>
    <property type="gene ID" value="ENSGACG00000026812.1"/>
</dbReference>